<keyword evidence="3" id="KW-0349">Heme</keyword>
<sequence length="150" mass="17560">MPYHNIGKILRKCYNSTNLNQLSMLTIRCMATVTADVKRYEDPQLANAKPFEEIPSIPTIPIIGSAWVYMPVIGRYSLQKQHIADRHKYAVYGEIVREKIGHLNFVHCYNPEAMEVLFKHEGQYPNRGEFSTLKAYRKYRKEWYKTTGVM</sequence>
<evidence type="ECO:0000256" key="6">
    <source>
        <dbReference type="ARBA" id="ARBA00023004"/>
    </source>
</evidence>
<dbReference type="EMBL" id="KK118917">
    <property type="protein sequence ID" value="KFM74193.1"/>
    <property type="molecule type" value="Genomic_DNA"/>
</dbReference>
<evidence type="ECO:0000313" key="9">
    <source>
        <dbReference type="Proteomes" id="UP000054359"/>
    </source>
</evidence>
<dbReference type="InterPro" id="IPR036396">
    <property type="entry name" value="Cyt_P450_sf"/>
</dbReference>
<evidence type="ECO:0000313" key="8">
    <source>
        <dbReference type="EMBL" id="KFM74193.1"/>
    </source>
</evidence>
<reference evidence="8 9" key="1">
    <citation type="submission" date="2013-11" db="EMBL/GenBank/DDBJ databases">
        <title>Genome sequencing of Stegodyphus mimosarum.</title>
        <authorList>
            <person name="Bechsgaard J."/>
        </authorList>
    </citation>
    <scope>NUCLEOTIDE SEQUENCE [LARGE SCALE GENOMIC DNA]</scope>
</reference>
<evidence type="ECO:0000256" key="2">
    <source>
        <dbReference type="ARBA" id="ARBA00010617"/>
    </source>
</evidence>
<keyword evidence="7" id="KW-0503">Monooxygenase</keyword>
<evidence type="ECO:0000256" key="1">
    <source>
        <dbReference type="ARBA" id="ARBA00001971"/>
    </source>
</evidence>
<keyword evidence="6" id="KW-0408">Iron</keyword>
<evidence type="ECO:0000256" key="4">
    <source>
        <dbReference type="ARBA" id="ARBA00022723"/>
    </source>
</evidence>
<evidence type="ECO:0000256" key="3">
    <source>
        <dbReference type="ARBA" id="ARBA00022617"/>
    </source>
</evidence>
<dbReference type="PANTHER" id="PTHR24279">
    <property type="entry name" value="CYTOCHROME P450"/>
    <property type="match status" value="1"/>
</dbReference>
<keyword evidence="9" id="KW-1185">Reference proteome</keyword>
<comment type="similarity">
    <text evidence="2">Belongs to the cytochrome P450 family.</text>
</comment>
<dbReference type="SUPFAM" id="SSF48264">
    <property type="entry name" value="Cytochrome P450"/>
    <property type="match status" value="1"/>
</dbReference>
<evidence type="ECO:0000256" key="5">
    <source>
        <dbReference type="ARBA" id="ARBA00023002"/>
    </source>
</evidence>
<protein>
    <submittedName>
        <fullName evidence="8">Cytochrome P450 302a1, mitochondrial</fullName>
    </submittedName>
</protein>
<dbReference type="PANTHER" id="PTHR24279:SF120">
    <property type="entry name" value="CYTOCHROME P450"/>
    <property type="match status" value="1"/>
</dbReference>
<gene>
    <name evidence="8" type="ORF">X975_12964</name>
</gene>
<comment type="cofactor">
    <cofactor evidence="1">
        <name>heme</name>
        <dbReference type="ChEBI" id="CHEBI:30413"/>
    </cofactor>
</comment>
<dbReference type="GO" id="GO:0016705">
    <property type="term" value="F:oxidoreductase activity, acting on paired donors, with incorporation or reduction of molecular oxygen"/>
    <property type="evidence" value="ECO:0007669"/>
    <property type="project" value="InterPro"/>
</dbReference>
<dbReference type="STRING" id="407821.A0A087UA04"/>
<feature type="non-terminal residue" evidence="8">
    <location>
        <position position="150"/>
    </location>
</feature>
<dbReference type="GO" id="GO:0005506">
    <property type="term" value="F:iron ion binding"/>
    <property type="evidence" value="ECO:0007669"/>
    <property type="project" value="InterPro"/>
</dbReference>
<dbReference type="OrthoDB" id="3945418at2759"/>
<dbReference type="AlphaFoldDB" id="A0A087UA04"/>
<organism evidence="8 9">
    <name type="scientific">Stegodyphus mimosarum</name>
    <name type="common">African social velvet spider</name>
    <dbReference type="NCBI Taxonomy" id="407821"/>
    <lineage>
        <taxon>Eukaryota</taxon>
        <taxon>Metazoa</taxon>
        <taxon>Ecdysozoa</taxon>
        <taxon>Arthropoda</taxon>
        <taxon>Chelicerata</taxon>
        <taxon>Arachnida</taxon>
        <taxon>Araneae</taxon>
        <taxon>Araneomorphae</taxon>
        <taxon>Entelegynae</taxon>
        <taxon>Eresoidea</taxon>
        <taxon>Eresidae</taxon>
        <taxon>Stegodyphus</taxon>
    </lineage>
</organism>
<dbReference type="InterPro" id="IPR050479">
    <property type="entry name" value="CYP11_CYP27_families"/>
</dbReference>
<accession>A0A087UA04</accession>
<dbReference type="OMA" id="KMHINAR"/>
<dbReference type="GO" id="GO:0004497">
    <property type="term" value="F:monooxygenase activity"/>
    <property type="evidence" value="ECO:0007669"/>
    <property type="project" value="UniProtKB-KW"/>
</dbReference>
<name>A0A087UA04_STEMI</name>
<dbReference type="Proteomes" id="UP000054359">
    <property type="component" value="Unassembled WGS sequence"/>
</dbReference>
<dbReference type="Gene3D" id="1.10.630.10">
    <property type="entry name" value="Cytochrome P450"/>
    <property type="match status" value="1"/>
</dbReference>
<keyword evidence="4" id="KW-0479">Metal-binding</keyword>
<keyword evidence="5" id="KW-0560">Oxidoreductase</keyword>
<dbReference type="GO" id="GO:0020037">
    <property type="term" value="F:heme binding"/>
    <property type="evidence" value="ECO:0007669"/>
    <property type="project" value="InterPro"/>
</dbReference>
<proteinExistence type="inferred from homology"/>
<evidence type="ECO:0000256" key="7">
    <source>
        <dbReference type="ARBA" id="ARBA00023033"/>
    </source>
</evidence>